<sequence length="51" mass="5858">MALALGLEPFSGSSDQQISEWRHRFNILCAIDDIQSEKRHLVLPSFLESDR</sequence>
<comment type="caution">
    <text evidence="1">The sequence shown here is derived from an EMBL/GenBank/DDBJ whole genome shotgun (WGS) entry which is preliminary data.</text>
</comment>
<feature type="non-terminal residue" evidence="1">
    <location>
        <position position="51"/>
    </location>
</feature>
<accession>A0A8S2XTX6</accession>
<evidence type="ECO:0000313" key="1">
    <source>
        <dbReference type="EMBL" id="CAF4516720.1"/>
    </source>
</evidence>
<name>A0A8S2XTX6_9BILA</name>
<dbReference type="EMBL" id="CAJOBA010099994">
    <property type="protein sequence ID" value="CAF4516720.1"/>
    <property type="molecule type" value="Genomic_DNA"/>
</dbReference>
<gene>
    <name evidence="1" type="ORF">TMI583_LOCUS48556</name>
</gene>
<proteinExistence type="predicted"/>
<organism evidence="1 2">
    <name type="scientific">Didymodactylos carnosus</name>
    <dbReference type="NCBI Taxonomy" id="1234261"/>
    <lineage>
        <taxon>Eukaryota</taxon>
        <taxon>Metazoa</taxon>
        <taxon>Spiralia</taxon>
        <taxon>Gnathifera</taxon>
        <taxon>Rotifera</taxon>
        <taxon>Eurotatoria</taxon>
        <taxon>Bdelloidea</taxon>
        <taxon>Philodinida</taxon>
        <taxon>Philodinidae</taxon>
        <taxon>Didymodactylos</taxon>
    </lineage>
</organism>
<dbReference type="Proteomes" id="UP000682733">
    <property type="component" value="Unassembled WGS sequence"/>
</dbReference>
<evidence type="ECO:0000313" key="2">
    <source>
        <dbReference type="Proteomes" id="UP000682733"/>
    </source>
</evidence>
<protein>
    <submittedName>
        <fullName evidence="1">Uncharacterized protein</fullName>
    </submittedName>
</protein>
<dbReference type="AlphaFoldDB" id="A0A8S2XTX6"/>
<reference evidence="1" key="1">
    <citation type="submission" date="2021-02" db="EMBL/GenBank/DDBJ databases">
        <authorList>
            <person name="Nowell W R."/>
        </authorList>
    </citation>
    <scope>NUCLEOTIDE SEQUENCE</scope>
</reference>